<sequence length="157" mass="18031">MSTCLQPVAVWRLTWVQSLADECQRRDVDSLAGLEASVFRRAYHQRMVQEMQQALRKVYFTPSDTRDAGYIETELHVPLTESRSWRTEGTRALRPASACRTTNPQAVEPADGQAQFNKVIGAIRVLPEESNTDVKMHFVRHRTVALSLFHYERDRQG</sequence>
<proteinExistence type="predicted"/>
<dbReference type="RefSeq" id="WP_344386932.1">
    <property type="nucleotide sequence ID" value="NZ_BAAASJ010000003.1"/>
</dbReference>
<accession>A0ABN3Q9L6</accession>
<comment type="caution">
    <text evidence="1">The sequence shown here is derived from an EMBL/GenBank/DDBJ whole genome shotgun (WGS) entry which is preliminary data.</text>
</comment>
<reference evidence="1 2" key="1">
    <citation type="journal article" date="2019" name="Int. J. Syst. Evol. Microbiol.">
        <title>The Global Catalogue of Microorganisms (GCM) 10K type strain sequencing project: providing services to taxonomists for standard genome sequencing and annotation.</title>
        <authorList>
            <consortium name="The Broad Institute Genomics Platform"/>
            <consortium name="The Broad Institute Genome Sequencing Center for Infectious Disease"/>
            <person name="Wu L."/>
            <person name="Ma J."/>
        </authorList>
    </citation>
    <scope>NUCLEOTIDE SEQUENCE [LARGE SCALE GENOMIC DNA]</scope>
    <source>
        <strain evidence="1 2">JCM 4524</strain>
    </source>
</reference>
<name>A0ABN3Q9L6_9ACTN</name>
<evidence type="ECO:0000313" key="2">
    <source>
        <dbReference type="Proteomes" id="UP001500151"/>
    </source>
</evidence>
<evidence type="ECO:0000313" key="1">
    <source>
        <dbReference type="EMBL" id="GAA2620192.1"/>
    </source>
</evidence>
<keyword evidence="2" id="KW-1185">Reference proteome</keyword>
<dbReference type="EMBL" id="BAAASJ010000003">
    <property type="protein sequence ID" value="GAA2620192.1"/>
    <property type="molecule type" value="Genomic_DNA"/>
</dbReference>
<dbReference type="Proteomes" id="UP001500151">
    <property type="component" value="Unassembled WGS sequence"/>
</dbReference>
<protein>
    <submittedName>
        <fullName evidence="1">Uncharacterized protein</fullName>
    </submittedName>
</protein>
<organism evidence="1 2">
    <name type="scientific">Streptomyces vastus</name>
    <dbReference type="NCBI Taxonomy" id="285451"/>
    <lineage>
        <taxon>Bacteria</taxon>
        <taxon>Bacillati</taxon>
        <taxon>Actinomycetota</taxon>
        <taxon>Actinomycetes</taxon>
        <taxon>Kitasatosporales</taxon>
        <taxon>Streptomycetaceae</taxon>
        <taxon>Streptomyces</taxon>
    </lineage>
</organism>
<gene>
    <name evidence="1" type="ORF">GCM10010307_03200</name>
</gene>